<dbReference type="PANTHER" id="PTHR16166:SF141">
    <property type="entry name" value="INTERMEMBRANE LIPID TRANSFER PROTEIN VPS13D"/>
    <property type="match status" value="1"/>
</dbReference>
<comment type="caution">
    <text evidence="3">The sequence shown here is derived from an EMBL/GenBank/DDBJ whole genome shotgun (WGS) entry which is preliminary data.</text>
</comment>
<dbReference type="GO" id="GO:0007005">
    <property type="term" value="P:mitochondrion organization"/>
    <property type="evidence" value="ECO:0007669"/>
    <property type="project" value="TreeGrafter"/>
</dbReference>
<dbReference type="PANTHER" id="PTHR16166">
    <property type="entry name" value="VACUOLAR PROTEIN SORTING-ASSOCIATED PROTEIN VPS13"/>
    <property type="match status" value="1"/>
</dbReference>
<organism evidence="3 4">
    <name type="scientific">Schistosoma bovis</name>
    <name type="common">Blood fluke</name>
    <dbReference type="NCBI Taxonomy" id="6184"/>
    <lineage>
        <taxon>Eukaryota</taxon>
        <taxon>Metazoa</taxon>
        <taxon>Spiralia</taxon>
        <taxon>Lophotrochozoa</taxon>
        <taxon>Platyhelminthes</taxon>
        <taxon>Trematoda</taxon>
        <taxon>Digenea</taxon>
        <taxon>Strigeidida</taxon>
        <taxon>Schistosomatoidea</taxon>
        <taxon>Schistosomatidae</taxon>
        <taxon>Schistosoma</taxon>
    </lineage>
</organism>
<evidence type="ECO:0000313" key="3">
    <source>
        <dbReference type="EMBL" id="RTG85539.1"/>
    </source>
</evidence>
<feature type="non-terminal residue" evidence="3">
    <location>
        <position position="1"/>
    </location>
</feature>
<dbReference type="InterPro" id="IPR009543">
    <property type="entry name" value="VPS13_VAB"/>
</dbReference>
<feature type="region of interest" description="Disordered" evidence="1">
    <location>
        <begin position="1902"/>
        <end position="1941"/>
    </location>
</feature>
<proteinExistence type="predicted"/>
<feature type="domain" description="Vacuolar protein sorting-associated protein 13 VPS13 adaptor binding" evidence="2">
    <location>
        <begin position="554"/>
        <end position="911"/>
    </location>
</feature>
<dbReference type="STRING" id="6184.A0A430QCU1"/>
<dbReference type="GO" id="GO:0045053">
    <property type="term" value="P:protein retention in Golgi apparatus"/>
    <property type="evidence" value="ECO:0007669"/>
    <property type="project" value="TreeGrafter"/>
</dbReference>
<accession>A0A430QCU1</accession>
<evidence type="ECO:0000256" key="1">
    <source>
        <dbReference type="SAM" id="MobiDB-lite"/>
    </source>
</evidence>
<gene>
    <name evidence="3" type="ORF">DC041_0002893</name>
</gene>
<dbReference type="EMBL" id="QMKO01001955">
    <property type="protein sequence ID" value="RTG85539.1"/>
    <property type="molecule type" value="Genomic_DNA"/>
</dbReference>
<reference evidence="3 4" key="1">
    <citation type="journal article" date="2019" name="PLoS Pathog.">
        <title>Genome sequence of the bovine parasite Schistosoma bovis Tanzania.</title>
        <authorList>
            <person name="Oey H."/>
            <person name="Zakrzewski M."/>
            <person name="Gobert G."/>
            <person name="Gravermann K."/>
            <person name="Stoye J."/>
            <person name="Jones M."/>
            <person name="Mcmanus D."/>
            <person name="Krause L."/>
        </authorList>
    </citation>
    <scope>NUCLEOTIDE SEQUENCE [LARGE SCALE GENOMIC DNA]</scope>
    <source>
        <strain evidence="3 4">TAN1997</strain>
    </source>
</reference>
<feature type="domain" description="Vacuolar protein sorting-associated protein 13 VPS13 adaptor binding" evidence="2">
    <location>
        <begin position="925"/>
        <end position="1053"/>
    </location>
</feature>
<keyword evidence="4" id="KW-1185">Reference proteome</keyword>
<sequence length="2378" mass="267908">YETVLEAIKFTSYTGMHWDFMFYYNQNLIAWEPVLEPWSCLLNWTENFEQDFSRTISLNCSFPLVQIIRRLLNTWIKTQQYPKYDAIPVVNQQDLSFLTSQNTGSFILINETGTYVRYRLIKNHQLDSLFKPEVLIPDKLDNSTDDNSDELAPDSRVCLPIKISSFAYNLSTNAQQINTNVDSIQLPSLSVQINGWKPIYPISLDRLGTYYRVIERLNNAEPEILKNEQNECWKYHLPIFNRLIIDIVHDQNSHYSIYLRSGLTITNDLNQSINIGLEITSPKSSSLSSSSSVFVLHKSSESVISSSDAYLKNVLYESVLLLTVCKPKCTYAVPINIVGLMSLGLGNLCFSPTKTVMNRKDVSSLLMNNTNEQNKFTDNLYDWASVYHHNNEIMTEEEQLQSTYSSSIPTSTVSSLSSSLTDFVDKRRNSSIRMVNWTSLKQSDELLEAILISTCQLPSNSRAIHQISSLQRFQQTNTTTSTSVSSSLNKTSSGLNNNNNKFHICVTVVRDQFPLDPQWNKLYSNQWYTNYKHLLPITLPGHHITIGPLFPVNTIKFGIHLDGFPKCDPLSIPSNTYNQKVLIRLYDTLGRPLELQVHVCSRAFGARHLTVSPVICLLNKSGIPLIFAHSSSSLSSNQLNLSSQTSILAAGQFEEHEQACALMPLLFSFANKSEGYLLRVRIGKGYHSENDVLPNNENDQLLTNNIKRCTWSPGISLDKSGVDVLQLKMYTGNNRYHSENDVLPNNENDQLLTNNIKRCTWSPGISLDKSGVDVLQLKMYTGNNRLSSVRYLGFEVDTGHDPNDSSLSTTTMVTFQPRYIIENLTKYQLNVTQRYCLKTVNNLPASTIVYPNRSQSFHWSNDDLDRLLCMRAAISTSSSSVVHDQLTTGINNRSDDLWTMWSGGFQIDHAHSFIIMLSPFNYRASTIVYPNRSQSFHWSNDDLDRLLCMRAAISTSSSSVVHDQLTTRINNRSDDLWTMWSGGFQIDHAHSFIIMLRLNRFHQIVDFPQSLFFHVIITLQSATFFVKIQHYHGLPPFRFENLSSICVYYCQLIDSIHLMNTNSKLQHMSSSNSDKHSHDHYIRRGVLHHSMSTIHDDESINNNVDEINNPILDKWDGGACPSFLIPGSIIPYALEEPCGSSSIIFSVQDDISEIFDLDTMNVSKILRYDNFVYLTLFGPLMDYIVPTEMKTDNDSLRRRSSSLPNLVFDILPGSNYVVCAIKSSRRHSQLWKLSDDGLIYHENTSLLTPSSSKSARKSSKNKHQFVLDVNRKGDPNAPSSNDQLVSINGLIDPETLKHFEVVQLIIAKPSKQRKAYQTWRIDQNGLLVNSALFCVQIRRDLMDVMSSSQLSLDSSFEESNIDDLMNLSHHISSNQLILLAARPRPLATRLISSSITSAIILPIWLRPGSGRLRLFTYLDKATRVLRIEDEDTKNTELTTQNTDNVKTISRWGRKTSSITSPGDANLTLPNGIGINVISSFMEELIYISLSDINLSLIRTYSDVLTTDTTSTTSHLVSSSENSMFMMKHANSCCNILNDNRLSSITHHGLSSIDLAHPPGISRSSLNDDDDASYGNNLTYENENGSCLTKVSETFQLLIGHFQIDISPLNVQAEELLLLKLIQFYQHAFEEDTDTDERNNSYNHHLHSHHYSHNYDDNDPAVLNSLSDSFNISLPHNSDKRKYSMLHNTKSENKIFWCDRFIISPIYMKLSVQTAKSSLTESYLAGAKRLLPSLMSFTGAEIQLDPVEKLYMLETIPQLINYLNTYYRLQLRAHALNIFGSVDFLGNPIGLINDLSSGISGLVELDVGGLIRHVAHGVGDSAAKVAGSVSQLLTAISLDDKHEQERAAILGSRIDTSSLLQTSQSIYNSNYYDDSEVSSSGMDESLDDFELTCHDIYTDMKSTPSTYSSSSSSSSPPLTTSSTITSLPQYPKQTHHSFDTNRSVTAPLSAGVRGLMHGIGFVYGVGRGLLGTVTKPVGGVFDFLSGMMSSISEVARPSNLYRPKRCRPRRAGLSKYFSRPLIIYNLNEAIVQLQIHHLTLFNVTRRYSLRNYYSSSLNTFNSIVNSLNTFEIGEVPIDNTNTTTTTTTTTTTNNTTTNNTNEFDGTNKLSPINSCKLTDLDLTYSFSRMLYIYALLPCNNSPEALASHHLRYLLYSPESILHILPIQLNGVVVLITDQALWCIRDNSLQNWILSRNPVGINNNNNNNNSNINISDSNSSVTSHQTAPVFFLTENTTLMFMLHYHRLDQIYVMLSQNTNTLSSVSIADVNTTTSSTSTTPTTTNSPVYVVFSADCGTSKQQLRCDYLTWGLDLTLHVRNAQFRFAQANMRVNRLNISTNNISSSTLSCKNNKQQLTTVYYNVPRFLNHPVALAYSPICHR</sequence>
<name>A0A430QCU1_SCHBO</name>
<dbReference type="Pfam" id="PF25036">
    <property type="entry name" value="VPS13_VAB"/>
    <property type="match status" value="2"/>
</dbReference>
<protein>
    <submittedName>
        <fullName evidence="3">Vacuolar protein sorting-associated protein 13D</fullName>
    </submittedName>
</protein>
<dbReference type="GO" id="GO:0006623">
    <property type="term" value="P:protein targeting to vacuole"/>
    <property type="evidence" value="ECO:0007669"/>
    <property type="project" value="TreeGrafter"/>
</dbReference>
<evidence type="ECO:0000313" key="4">
    <source>
        <dbReference type="Proteomes" id="UP000290809"/>
    </source>
</evidence>
<dbReference type="Proteomes" id="UP000290809">
    <property type="component" value="Unassembled WGS sequence"/>
</dbReference>
<evidence type="ECO:0000259" key="2">
    <source>
        <dbReference type="Pfam" id="PF25036"/>
    </source>
</evidence>
<feature type="compositionally biased region" description="Low complexity" evidence="1">
    <location>
        <begin position="1902"/>
        <end position="1927"/>
    </location>
</feature>
<dbReference type="InterPro" id="IPR026847">
    <property type="entry name" value="VPS13"/>
</dbReference>